<organism evidence="1 2">
    <name type="scientific">Trichonephila inaurata madagascariensis</name>
    <dbReference type="NCBI Taxonomy" id="2747483"/>
    <lineage>
        <taxon>Eukaryota</taxon>
        <taxon>Metazoa</taxon>
        <taxon>Ecdysozoa</taxon>
        <taxon>Arthropoda</taxon>
        <taxon>Chelicerata</taxon>
        <taxon>Arachnida</taxon>
        <taxon>Araneae</taxon>
        <taxon>Araneomorphae</taxon>
        <taxon>Entelegynae</taxon>
        <taxon>Araneoidea</taxon>
        <taxon>Nephilidae</taxon>
        <taxon>Trichonephila</taxon>
        <taxon>Trichonephila inaurata</taxon>
    </lineage>
</organism>
<dbReference type="Proteomes" id="UP000886998">
    <property type="component" value="Unassembled WGS sequence"/>
</dbReference>
<dbReference type="EMBL" id="BMAV01005334">
    <property type="protein sequence ID" value="GFY46341.1"/>
    <property type="molecule type" value="Genomic_DNA"/>
</dbReference>
<reference evidence="1" key="1">
    <citation type="submission" date="2020-08" db="EMBL/GenBank/DDBJ databases">
        <title>Multicomponent nature underlies the extraordinary mechanical properties of spider dragline silk.</title>
        <authorList>
            <person name="Kono N."/>
            <person name="Nakamura H."/>
            <person name="Mori M."/>
            <person name="Yoshida Y."/>
            <person name="Ohtoshi R."/>
            <person name="Malay A.D."/>
            <person name="Moran D.A.P."/>
            <person name="Tomita M."/>
            <person name="Numata K."/>
            <person name="Arakawa K."/>
        </authorList>
    </citation>
    <scope>NUCLEOTIDE SEQUENCE</scope>
</reference>
<proteinExistence type="predicted"/>
<keyword evidence="2" id="KW-1185">Reference proteome</keyword>
<gene>
    <name evidence="1" type="ORF">TNIN_115691</name>
</gene>
<comment type="caution">
    <text evidence="1">The sequence shown here is derived from an EMBL/GenBank/DDBJ whole genome shotgun (WGS) entry which is preliminary data.</text>
</comment>
<protein>
    <submittedName>
        <fullName evidence="1">Uncharacterized protein</fullName>
    </submittedName>
</protein>
<accession>A0A8X6X573</accession>
<name>A0A8X6X573_9ARAC</name>
<evidence type="ECO:0000313" key="2">
    <source>
        <dbReference type="Proteomes" id="UP000886998"/>
    </source>
</evidence>
<evidence type="ECO:0000313" key="1">
    <source>
        <dbReference type="EMBL" id="GFY46341.1"/>
    </source>
</evidence>
<sequence>MRTYGILFFRKEWLCWENFELESRESLKFQKADDTLVLARKIWLGMLEFTALLGDYIAIFKLRSEREFAFKTDKALFFPSRYQIWEWLLKELLHFLKYFDIKI</sequence>
<dbReference type="AlphaFoldDB" id="A0A8X6X573"/>